<name>U3BNA3_VIBPR</name>
<keyword evidence="8" id="KW-1185">Reference proteome</keyword>
<dbReference type="RefSeq" id="WP_021706029.1">
    <property type="nucleotide sequence ID" value="NZ_BATJ01000011.1"/>
</dbReference>
<reference evidence="7 8" key="1">
    <citation type="submission" date="2013-09" db="EMBL/GenBank/DDBJ databases">
        <title>Whole genome shotgun sequence of Vibrio proteolyticus NBRC 13287.</title>
        <authorList>
            <person name="Isaki S."/>
            <person name="Hosoyama A."/>
            <person name="Numata M."/>
            <person name="Hashimoto M."/>
            <person name="Hosoyama Y."/>
            <person name="Tsuchikane K."/>
            <person name="Noguchi M."/>
            <person name="Hirakata S."/>
            <person name="Ichikawa N."/>
            <person name="Ohji S."/>
            <person name="Yamazoe A."/>
            <person name="Fujita N."/>
        </authorList>
    </citation>
    <scope>NUCLEOTIDE SEQUENCE [LARGE SCALE GENOMIC DNA]</scope>
    <source>
        <strain evidence="7 8">NBRC 13287</strain>
    </source>
</reference>
<organism evidence="7 8">
    <name type="scientific">Vibrio proteolyticus NBRC 13287</name>
    <dbReference type="NCBI Taxonomy" id="1219065"/>
    <lineage>
        <taxon>Bacteria</taxon>
        <taxon>Pseudomonadati</taxon>
        <taxon>Pseudomonadota</taxon>
        <taxon>Gammaproteobacteria</taxon>
        <taxon>Vibrionales</taxon>
        <taxon>Vibrionaceae</taxon>
        <taxon>Vibrio</taxon>
    </lineage>
</organism>
<dbReference type="NCBIfam" id="NF045789">
    <property type="entry name" value="OmpVVibrio"/>
    <property type="match status" value="1"/>
</dbReference>
<evidence type="ECO:0000256" key="5">
    <source>
        <dbReference type="ARBA" id="ARBA00023237"/>
    </source>
</evidence>
<feature type="chain" id="PRO_5004639033" description="MltA-interacting protein" evidence="6">
    <location>
        <begin position="20"/>
        <end position="257"/>
    </location>
</feature>
<dbReference type="InterPro" id="IPR054915">
    <property type="entry name" value="OmpV"/>
</dbReference>
<keyword evidence="5" id="KW-0998">Cell outer membrane</keyword>
<dbReference type="GO" id="GO:0009279">
    <property type="term" value="C:cell outer membrane"/>
    <property type="evidence" value="ECO:0007669"/>
    <property type="project" value="UniProtKB-SubCell"/>
</dbReference>
<evidence type="ECO:0000256" key="4">
    <source>
        <dbReference type="ARBA" id="ARBA00023136"/>
    </source>
</evidence>
<dbReference type="GO" id="GO:0009252">
    <property type="term" value="P:peptidoglycan biosynthetic process"/>
    <property type="evidence" value="ECO:0007669"/>
    <property type="project" value="TreeGrafter"/>
</dbReference>
<accession>U3BNA3</accession>
<dbReference type="Pfam" id="PF06629">
    <property type="entry name" value="MipA"/>
    <property type="match status" value="1"/>
</dbReference>
<keyword evidence="4" id="KW-0472">Membrane</keyword>
<dbReference type="PANTHER" id="PTHR38776:SF1">
    <property type="entry name" value="MLTA-INTERACTING PROTEIN-RELATED"/>
    <property type="match status" value="1"/>
</dbReference>
<evidence type="ECO:0000256" key="3">
    <source>
        <dbReference type="ARBA" id="ARBA00022729"/>
    </source>
</evidence>
<dbReference type="STRING" id="1219065.VPR01S_11_00510"/>
<dbReference type="EMBL" id="BATJ01000011">
    <property type="protein sequence ID" value="GAD68058.1"/>
    <property type="molecule type" value="Genomic_DNA"/>
</dbReference>
<dbReference type="InterPro" id="IPR010583">
    <property type="entry name" value="MipA"/>
</dbReference>
<comment type="caution">
    <text evidence="7">The sequence shown here is derived from an EMBL/GenBank/DDBJ whole genome shotgun (WGS) entry which is preliminary data.</text>
</comment>
<dbReference type="PANTHER" id="PTHR38776">
    <property type="entry name" value="MLTA-INTERACTING PROTEIN-RELATED"/>
    <property type="match status" value="1"/>
</dbReference>
<proteinExistence type="inferred from homology"/>
<sequence length="257" mass="28250">MKKLALLISATLLASHAYAGDTYIRNGNIYTHEGSWVVGAGAAYSNDLYKGQDKNWAPMLNFGYHGEDFNADFGGVNYRFFGNNDDLLNLSAYLGTSGLMYEAKDADVLKGMSDRKLSLDMGLNADVKLGDGTVSTFYQHDVSGRYKGFLTGVKYAHVIELGSVDFVPFAGVTYQSKDYVDYYFGVRDKEQTATRKAYKGDGTFSYGAGYQLVVPITKNLEVTQSAAYSRLGSEISDSPLVDSKNQWAVGAMVNYHF</sequence>
<keyword evidence="3 6" id="KW-0732">Signal</keyword>
<evidence type="ECO:0000313" key="8">
    <source>
        <dbReference type="Proteomes" id="UP000016570"/>
    </source>
</evidence>
<evidence type="ECO:0000256" key="2">
    <source>
        <dbReference type="ARBA" id="ARBA00005722"/>
    </source>
</evidence>
<gene>
    <name evidence="7" type="ORF">VPR01S_11_00510</name>
</gene>
<feature type="signal peptide" evidence="6">
    <location>
        <begin position="1"/>
        <end position="19"/>
    </location>
</feature>
<dbReference type="Proteomes" id="UP000016570">
    <property type="component" value="Unassembled WGS sequence"/>
</dbReference>
<comment type="similarity">
    <text evidence="2">Belongs to the MipA/OmpV family.</text>
</comment>
<evidence type="ECO:0000256" key="6">
    <source>
        <dbReference type="SAM" id="SignalP"/>
    </source>
</evidence>
<evidence type="ECO:0008006" key="9">
    <source>
        <dbReference type="Google" id="ProtNLM"/>
    </source>
</evidence>
<dbReference type="AlphaFoldDB" id="U3BNA3"/>
<dbReference type="eggNOG" id="COG3713">
    <property type="taxonomic scope" value="Bacteria"/>
</dbReference>
<evidence type="ECO:0000256" key="1">
    <source>
        <dbReference type="ARBA" id="ARBA00004442"/>
    </source>
</evidence>
<evidence type="ECO:0000313" key="7">
    <source>
        <dbReference type="EMBL" id="GAD68058.1"/>
    </source>
</evidence>
<protein>
    <recommendedName>
        <fullName evidence="9">MltA-interacting protein</fullName>
    </recommendedName>
</protein>
<comment type="subcellular location">
    <subcellularLocation>
        <location evidence="1">Cell outer membrane</location>
    </subcellularLocation>
</comment>